<keyword evidence="1" id="KW-1133">Transmembrane helix</keyword>
<keyword evidence="1" id="KW-0472">Membrane</keyword>
<dbReference type="EMBL" id="JACTAM010002551">
    <property type="protein sequence ID" value="KAI2644360.1"/>
    <property type="molecule type" value="Genomic_DNA"/>
</dbReference>
<organism evidence="2 3">
    <name type="scientific">Labeo rohita</name>
    <name type="common">Indian major carp</name>
    <name type="synonym">Cyprinus rohita</name>
    <dbReference type="NCBI Taxonomy" id="84645"/>
    <lineage>
        <taxon>Eukaryota</taxon>
        <taxon>Metazoa</taxon>
        <taxon>Chordata</taxon>
        <taxon>Craniata</taxon>
        <taxon>Vertebrata</taxon>
        <taxon>Euteleostomi</taxon>
        <taxon>Actinopterygii</taxon>
        <taxon>Neopterygii</taxon>
        <taxon>Teleostei</taxon>
        <taxon>Ostariophysi</taxon>
        <taxon>Cypriniformes</taxon>
        <taxon>Cyprinidae</taxon>
        <taxon>Labeoninae</taxon>
        <taxon>Labeonini</taxon>
        <taxon>Labeo</taxon>
    </lineage>
</organism>
<gene>
    <name evidence="2" type="ORF">H4Q32_024640</name>
</gene>
<comment type="caution">
    <text evidence="2">The sequence shown here is derived from an EMBL/GenBank/DDBJ whole genome shotgun (WGS) entry which is preliminary data.</text>
</comment>
<keyword evidence="1" id="KW-0812">Transmembrane</keyword>
<feature type="transmembrane region" description="Helical" evidence="1">
    <location>
        <begin position="66"/>
        <end position="90"/>
    </location>
</feature>
<feature type="transmembrane region" description="Helical" evidence="1">
    <location>
        <begin position="7"/>
        <end position="27"/>
    </location>
</feature>
<evidence type="ECO:0000313" key="2">
    <source>
        <dbReference type="EMBL" id="KAI2644360.1"/>
    </source>
</evidence>
<evidence type="ECO:0000256" key="1">
    <source>
        <dbReference type="SAM" id="Phobius"/>
    </source>
</evidence>
<name>A0ABQ8L0V3_LABRO</name>
<evidence type="ECO:0000313" key="3">
    <source>
        <dbReference type="Proteomes" id="UP000830375"/>
    </source>
</evidence>
<reference evidence="2 3" key="1">
    <citation type="submission" date="2022-01" db="EMBL/GenBank/DDBJ databases">
        <title>A high-quality chromosome-level genome assembly of rohu carp, Labeo rohita.</title>
        <authorList>
            <person name="Arick M.A. II"/>
            <person name="Hsu C.-Y."/>
            <person name="Magbanua Z."/>
            <person name="Pechanova O."/>
            <person name="Grover C."/>
            <person name="Miller E."/>
            <person name="Thrash A."/>
            <person name="Ezzel L."/>
            <person name="Alam S."/>
            <person name="Benzie J."/>
            <person name="Hamilton M."/>
            <person name="Karsi A."/>
            <person name="Lawrence M.L."/>
            <person name="Peterson D.G."/>
        </authorList>
    </citation>
    <scope>NUCLEOTIDE SEQUENCE [LARGE SCALE GENOMIC DNA]</scope>
    <source>
        <strain evidence="3">BAU-BD-2019</strain>
        <tissue evidence="2">Blood</tissue>
    </source>
</reference>
<keyword evidence="3" id="KW-1185">Reference proteome</keyword>
<accession>A0ABQ8L0V3</accession>
<sequence length="119" mass="13600">MVFVYLFLYLIDLIICYQVVADLVTYLGSNTVNTFITEPTQLTVLTECYNHTVTEYTEQNPAQWQIIIIISGLMNGLLVIVVIGLLHVFVGNRRSAEQSQLNADLQQMQVTEQHQDQLH</sequence>
<protein>
    <submittedName>
        <fullName evidence="2">Methyl-accepting chemotaxis serine transducer</fullName>
    </submittedName>
</protein>
<proteinExistence type="predicted"/>
<dbReference type="Proteomes" id="UP000830375">
    <property type="component" value="Unassembled WGS sequence"/>
</dbReference>